<name>A0A0L1KHN9_9SPHN</name>
<evidence type="ECO:0000256" key="1">
    <source>
        <dbReference type="SAM" id="MobiDB-lite"/>
    </source>
</evidence>
<accession>A0A0L1KHN9</accession>
<proteinExistence type="predicted"/>
<sequence>MGKYPVNDKGDDDRIRDRDFMKLNGKDYDERALAFAYLNAKFGRKALKHIVVSYREGPVSLEMAERHRDTFLRVLGAENCAGFYGLHGDTDHPHFYLALCAYDLTDENLDKWGQGFEIEAIHIALALCERDDMMPCEPNRRYVADKSGVYHTLSGIKVADKDGHIYRSTQMLRIPGLQHKMEQHIRTPDGLEEGAAVPADASIKILGRAALECAHDWGSFHQGLARVGLRYELYEAAGEIIGGYLVPIDAESGATPRVKASEIGAGYKKLVGKFGDVEYQQPPSDLWFRPFQTLGYVGKPELEIEADEREKQRRLAEDEGLKNFKAEIASRHHDDGLSSKAVEKAREAKKRKRSLPSPGVSEDALKNEDASYRAHERNFADGLDRTLTQERGEKRGRPRKEPVEALIWGAATSIEHDARPLAKRYFAIRSEGRRSFYDGELLAFSETRNFVALHSNRQQHQIDALLLAHKKFGAIRIKAPRKQRRQLVKLAIEYGNALDGSHQAEVRMINGRAAAVQLLIPPRLRQRSAGSRSMSSNSPAPDSERNATGVSLDHPLTKEARLRRDRRLRLADLRYQSQRDGRERKHRCSLHFPSYSIPWMEERNEAALEARGPNPPPNEANLARRKLEAIDRNELMLVSSVGEHHEYRFLDDQRLLAAFSTNKRWLLFADIQNRLRAMAAIQAHERRWVAVASKFGRIKVEKEGLMVVDKTDDWRSNFTTSNVTTPGCNG</sequence>
<dbReference type="Pfam" id="PF03432">
    <property type="entry name" value="Relaxase"/>
    <property type="match status" value="1"/>
</dbReference>
<evidence type="ECO:0000259" key="2">
    <source>
        <dbReference type="Pfam" id="PF03432"/>
    </source>
</evidence>
<organism evidence="3 4">
    <name type="scientific">Qipengyuania citrea LAMA 915</name>
    <dbReference type="NCBI Taxonomy" id="1306953"/>
    <lineage>
        <taxon>Bacteria</taxon>
        <taxon>Pseudomonadati</taxon>
        <taxon>Pseudomonadota</taxon>
        <taxon>Alphaproteobacteria</taxon>
        <taxon>Sphingomonadales</taxon>
        <taxon>Erythrobacteraceae</taxon>
        <taxon>Qipengyuania</taxon>
    </lineage>
</organism>
<dbReference type="PATRIC" id="fig|1306953.7.peg.486"/>
<feature type="compositionally biased region" description="Low complexity" evidence="1">
    <location>
        <begin position="527"/>
        <end position="541"/>
    </location>
</feature>
<dbReference type="AlphaFoldDB" id="A0A0L1KHN9"/>
<feature type="domain" description="MobA/VirD2-like nuclease" evidence="2">
    <location>
        <begin position="14"/>
        <end position="106"/>
    </location>
</feature>
<reference evidence="3" key="1">
    <citation type="submission" date="2015-02" db="EMBL/GenBank/DDBJ databases">
        <authorList>
            <person name="Chooi Y.-H."/>
        </authorList>
    </citation>
    <scope>NUCLEOTIDE SEQUENCE [LARGE SCALE GENOMIC DNA]</scope>
    <source>
        <strain evidence="3">LAMA 915</strain>
    </source>
</reference>
<feature type="compositionally biased region" description="Basic and acidic residues" evidence="1">
    <location>
        <begin position="328"/>
        <end position="346"/>
    </location>
</feature>
<evidence type="ECO:0000313" key="3">
    <source>
        <dbReference type="EMBL" id="KNH03580.1"/>
    </source>
</evidence>
<feature type="compositionally biased region" description="Basic and acidic residues" evidence="1">
    <location>
        <begin position="363"/>
        <end position="399"/>
    </location>
</feature>
<dbReference type="Proteomes" id="UP000037446">
    <property type="component" value="Unassembled WGS sequence"/>
</dbReference>
<feature type="region of interest" description="Disordered" evidence="1">
    <location>
        <begin position="328"/>
        <end position="399"/>
    </location>
</feature>
<evidence type="ECO:0000313" key="4">
    <source>
        <dbReference type="Proteomes" id="UP000037446"/>
    </source>
</evidence>
<dbReference type="EMBL" id="JYNE01000003">
    <property type="protein sequence ID" value="KNH03580.1"/>
    <property type="molecule type" value="Genomic_DNA"/>
</dbReference>
<protein>
    <submittedName>
        <fullName evidence="3">Polyprotein</fullName>
    </submittedName>
</protein>
<gene>
    <name evidence="3" type="ORF">J121_476</name>
</gene>
<dbReference type="InterPro" id="IPR005094">
    <property type="entry name" value="Endonuclease_MobA/VirD2"/>
</dbReference>
<feature type="region of interest" description="Disordered" evidence="1">
    <location>
        <begin position="525"/>
        <end position="558"/>
    </location>
</feature>
<comment type="caution">
    <text evidence="3">The sequence shown here is derived from an EMBL/GenBank/DDBJ whole genome shotgun (WGS) entry which is preliminary data.</text>
</comment>
<dbReference type="STRING" id="1306953.J121_476"/>